<reference evidence="2" key="1">
    <citation type="submission" date="2016-10" db="EMBL/GenBank/DDBJ databases">
        <title>Sequence of Gallionella enrichment culture.</title>
        <authorList>
            <person name="Poehlein A."/>
            <person name="Muehling M."/>
            <person name="Daniel R."/>
        </authorList>
    </citation>
    <scope>NUCLEOTIDE SEQUENCE</scope>
</reference>
<feature type="domain" description="Type ISP restriction-modification enzyme LLaBIII C-terminal specificity" evidence="1">
    <location>
        <begin position="19"/>
        <end position="102"/>
    </location>
</feature>
<dbReference type="AlphaFoldDB" id="A0A1J5QFZ3"/>
<gene>
    <name evidence="2" type="ORF">GALL_393680</name>
</gene>
<dbReference type="InterPro" id="IPR041635">
    <property type="entry name" value="Type_ISP_LLaBIII_C"/>
</dbReference>
<evidence type="ECO:0000313" key="2">
    <source>
        <dbReference type="EMBL" id="OIQ78916.1"/>
    </source>
</evidence>
<protein>
    <recommendedName>
        <fullName evidence="1">Type ISP restriction-modification enzyme LLaBIII C-terminal specificity domain-containing protein</fullName>
    </recommendedName>
</protein>
<sequence>MAPHQVDIAGGALLLADFTDADYRVTQMKFASKADKTRVVYNHKITMSGIPLEAYDYVVNGKPALEWVMERQAVTTHKDSGIVNDANLWATETMGDASYLLKLFQRVITVSIETMKIVRALPRLDI</sequence>
<comment type="caution">
    <text evidence="2">The sequence shown here is derived from an EMBL/GenBank/DDBJ whole genome shotgun (WGS) entry which is preliminary data.</text>
</comment>
<dbReference type="Pfam" id="PF18135">
    <property type="entry name" value="Type_ISP_C"/>
    <property type="match status" value="1"/>
</dbReference>
<organism evidence="2">
    <name type="scientific">mine drainage metagenome</name>
    <dbReference type="NCBI Taxonomy" id="410659"/>
    <lineage>
        <taxon>unclassified sequences</taxon>
        <taxon>metagenomes</taxon>
        <taxon>ecological metagenomes</taxon>
    </lineage>
</organism>
<dbReference type="EMBL" id="MLJW01001309">
    <property type="protein sequence ID" value="OIQ78916.1"/>
    <property type="molecule type" value="Genomic_DNA"/>
</dbReference>
<name>A0A1J5QFZ3_9ZZZZ</name>
<evidence type="ECO:0000259" key="1">
    <source>
        <dbReference type="Pfam" id="PF18135"/>
    </source>
</evidence>
<accession>A0A1J5QFZ3</accession>
<proteinExistence type="predicted"/>